<evidence type="ECO:0000256" key="6">
    <source>
        <dbReference type="ARBA" id="ARBA00023254"/>
    </source>
</evidence>
<feature type="domain" description="DNA mismatch repair proteins mutS family" evidence="10">
    <location>
        <begin position="674"/>
        <end position="690"/>
    </location>
</feature>
<keyword evidence="5" id="KW-0238">DNA-binding</keyword>
<dbReference type="AlphaFoldDB" id="A0A4V2K7H7"/>
<dbReference type="GO" id="GO:0030983">
    <property type="term" value="F:mismatched DNA binding"/>
    <property type="evidence" value="ECO:0007669"/>
    <property type="project" value="InterPro"/>
</dbReference>
<comment type="similarity">
    <text evidence="1">Belongs to the DNA mismatch repair MutS family.</text>
</comment>
<evidence type="ECO:0000256" key="5">
    <source>
        <dbReference type="ARBA" id="ARBA00023125"/>
    </source>
</evidence>
<keyword evidence="3" id="KW-0547">Nucleotide-binding</keyword>
<dbReference type="PANTHER" id="PTHR11361:SF21">
    <property type="entry name" value="MUTS PROTEIN HOMOLOG 4"/>
    <property type="match status" value="1"/>
</dbReference>
<gene>
    <name evidence="11" type="ORF">BD310DRAFT_1025442</name>
</gene>
<feature type="compositionally biased region" description="Polar residues" evidence="9">
    <location>
        <begin position="1"/>
        <end position="12"/>
    </location>
</feature>
<dbReference type="Gene3D" id="3.40.50.300">
    <property type="entry name" value="P-loop containing nucleotide triphosphate hydrolases"/>
    <property type="match status" value="1"/>
</dbReference>
<keyword evidence="12" id="KW-1185">Reference proteome</keyword>
<dbReference type="InterPro" id="IPR045076">
    <property type="entry name" value="MutS"/>
</dbReference>
<dbReference type="InterPro" id="IPR036187">
    <property type="entry name" value="DNA_mismatch_repair_MutS_sf"/>
</dbReference>
<evidence type="ECO:0000256" key="7">
    <source>
        <dbReference type="ARBA" id="ARBA00025902"/>
    </source>
</evidence>
<dbReference type="STRING" id="114155.A0A4V2K7H7"/>
<evidence type="ECO:0000256" key="3">
    <source>
        <dbReference type="ARBA" id="ARBA00022741"/>
    </source>
</evidence>
<dbReference type="GO" id="GO:0005524">
    <property type="term" value="F:ATP binding"/>
    <property type="evidence" value="ECO:0007669"/>
    <property type="project" value="UniProtKB-KW"/>
</dbReference>
<dbReference type="GO" id="GO:0007131">
    <property type="term" value="P:reciprocal meiotic recombination"/>
    <property type="evidence" value="ECO:0007669"/>
    <property type="project" value="TreeGrafter"/>
</dbReference>
<dbReference type="Gene3D" id="1.10.1420.10">
    <property type="match status" value="1"/>
</dbReference>
<feature type="compositionally biased region" description="Polar residues" evidence="9">
    <location>
        <begin position="29"/>
        <end position="41"/>
    </location>
</feature>
<dbReference type="Proteomes" id="UP000292082">
    <property type="component" value="Unassembled WGS sequence"/>
</dbReference>
<protein>
    <recommendedName>
        <fullName evidence="2 8">DNA mismatch repair protein MSH3</fullName>
    </recommendedName>
    <alternativeName>
        <fullName evidence="2 8">DNA mismatch repair protein MSH3</fullName>
    </alternativeName>
</protein>
<dbReference type="SUPFAM" id="SSF53150">
    <property type="entry name" value="DNA repair protein MutS, domain II"/>
    <property type="match status" value="1"/>
</dbReference>
<dbReference type="Pfam" id="PF00488">
    <property type="entry name" value="MutS_V"/>
    <property type="match status" value="1"/>
</dbReference>
<dbReference type="SMART" id="SM00533">
    <property type="entry name" value="MUTSd"/>
    <property type="match status" value="1"/>
</dbReference>
<keyword evidence="4" id="KW-0067">ATP-binding</keyword>
<organism evidence="11 12">
    <name type="scientific">Dichomitus squalens</name>
    <dbReference type="NCBI Taxonomy" id="114155"/>
    <lineage>
        <taxon>Eukaryota</taxon>
        <taxon>Fungi</taxon>
        <taxon>Dikarya</taxon>
        <taxon>Basidiomycota</taxon>
        <taxon>Agaricomycotina</taxon>
        <taxon>Agaricomycetes</taxon>
        <taxon>Polyporales</taxon>
        <taxon>Polyporaceae</taxon>
        <taxon>Dichomitus</taxon>
    </lineage>
</organism>
<dbReference type="SUPFAM" id="SSF48334">
    <property type="entry name" value="DNA repair protein MutS, domain III"/>
    <property type="match status" value="1"/>
</dbReference>
<evidence type="ECO:0000259" key="10">
    <source>
        <dbReference type="PROSITE" id="PS00486"/>
    </source>
</evidence>
<dbReference type="SMART" id="SM00534">
    <property type="entry name" value="MUTSac"/>
    <property type="match status" value="1"/>
</dbReference>
<comment type="subunit">
    <text evidence="7">Heterodimer consisting of MSH2-MSH3 (MutS beta). Forms a ternary complex with MutL alpha (MLH1-PMS1).</text>
</comment>
<evidence type="ECO:0000256" key="2">
    <source>
        <dbReference type="ARBA" id="ARBA00022151"/>
    </source>
</evidence>
<dbReference type="GO" id="GO:0005634">
    <property type="term" value="C:nucleus"/>
    <property type="evidence" value="ECO:0007669"/>
    <property type="project" value="TreeGrafter"/>
</dbReference>
<proteinExistence type="inferred from homology"/>
<dbReference type="GO" id="GO:0140664">
    <property type="term" value="F:ATP-dependent DNA damage sensor activity"/>
    <property type="evidence" value="ECO:0007669"/>
    <property type="project" value="InterPro"/>
</dbReference>
<dbReference type="InterPro" id="IPR036678">
    <property type="entry name" value="MutS_con_dom_sf"/>
</dbReference>
<evidence type="ECO:0000313" key="11">
    <source>
        <dbReference type="EMBL" id="TBU56208.1"/>
    </source>
</evidence>
<dbReference type="GO" id="GO:0006298">
    <property type="term" value="P:mismatch repair"/>
    <property type="evidence" value="ECO:0007669"/>
    <property type="project" value="InterPro"/>
</dbReference>
<dbReference type="InterPro" id="IPR007861">
    <property type="entry name" value="DNA_mismatch_repair_MutS_clamp"/>
</dbReference>
<dbReference type="InterPro" id="IPR000432">
    <property type="entry name" value="DNA_mismatch_repair_MutS_C"/>
</dbReference>
<accession>A0A4V2K7H7</accession>
<dbReference type="SUPFAM" id="SSF52540">
    <property type="entry name" value="P-loop containing nucleoside triphosphate hydrolases"/>
    <property type="match status" value="1"/>
</dbReference>
<evidence type="ECO:0000256" key="9">
    <source>
        <dbReference type="SAM" id="MobiDB-lite"/>
    </source>
</evidence>
<dbReference type="EMBL" id="ML145155">
    <property type="protein sequence ID" value="TBU56208.1"/>
    <property type="molecule type" value="Genomic_DNA"/>
</dbReference>
<dbReference type="PIRSF" id="PIRSF005813">
    <property type="entry name" value="MSH2"/>
    <property type="match status" value="1"/>
</dbReference>
<feature type="region of interest" description="Disordered" evidence="9">
    <location>
        <begin position="1"/>
        <end position="44"/>
    </location>
</feature>
<dbReference type="PROSITE" id="PS00486">
    <property type="entry name" value="DNA_MISMATCH_REPAIR_2"/>
    <property type="match status" value="1"/>
</dbReference>
<keyword evidence="6" id="KW-0469">Meiosis</keyword>
<dbReference type="PANTHER" id="PTHR11361">
    <property type="entry name" value="DNA MISMATCH REPAIR PROTEIN MUTS FAMILY MEMBER"/>
    <property type="match status" value="1"/>
</dbReference>
<evidence type="ECO:0000313" key="12">
    <source>
        <dbReference type="Proteomes" id="UP000292082"/>
    </source>
</evidence>
<dbReference type="InterPro" id="IPR011184">
    <property type="entry name" value="DNA_mismatch_repair_Msh2"/>
</dbReference>
<dbReference type="InterPro" id="IPR007696">
    <property type="entry name" value="DNA_mismatch_repair_MutS_core"/>
</dbReference>
<dbReference type="Pfam" id="PF05190">
    <property type="entry name" value="MutS_IV"/>
    <property type="match status" value="1"/>
</dbReference>
<name>A0A4V2K7H7_9APHY</name>
<dbReference type="Pfam" id="PF05192">
    <property type="entry name" value="MutS_III"/>
    <property type="match status" value="1"/>
</dbReference>
<evidence type="ECO:0000256" key="8">
    <source>
        <dbReference type="ARBA" id="ARBA00073774"/>
    </source>
</evidence>
<reference evidence="11 12" key="1">
    <citation type="submission" date="2019-01" db="EMBL/GenBank/DDBJ databases">
        <title>Draft genome sequences of three monokaryotic isolates of the white-rot basidiomycete fungus Dichomitus squalens.</title>
        <authorList>
            <consortium name="DOE Joint Genome Institute"/>
            <person name="Lopez S.C."/>
            <person name="Andreopoulos B."/>
            <person name="Pangilinan J."/>
            <person name="Lipzen A."/>
            <person name="Riley R."/>
            <person name="Ahrendt S."/>
            <person name="Ng V."/>
            <person name="Barry K."/>
            <person name="Daum C."/>
            <person name="Grigoriev I.V."/>
            <person name="Hilden K.S."/>
            <person name="Makela M.R."/>
            <person name="de Vries R.P."/>
        </authorList>
    </citation>
    <scope>NUCLEOTIDE SEQUENCE [LARGE SCALE GENOMIC DNA]</scope>
    <source>
        <strain evidence="11 12">CBS 464.89</strain>
    </source>
</reference>
<sequence>MSLLTRISTGRPLSSRPATALSRPRTAHSRPNTGRPQTAASSRHDSSYIVAVIEGRGVGREVGIAALDKDTGRVSLVQLADCPTYVKTLHQMHLHYPSIVLVPDTFMSLSDVSLTSGAKTPQTTSLLVQCIMDEFDGIPVEPVMRKYWSDTAGLDFVNQLMVDNDEHASTLLAVSNKYYALSAASALFKHAELRLNIRFSASSLLIRYTQVEGTMMIDPDTALNLELVGNMSVRKSAHSLFGLLNHAFTAMGARLLKVNIMAPITVKSALEARLDVVEELIQTEDRFIEVKNALKSLNKVDFDQLISSLASSEAREATNAKLASARIAQMLNLRNIVQSLPRLAKALEGSRSQLLQIIAEMISDERLEKMEKAISESLNEEATPARGGLNAVNARVYAVKANFNRLLDVARETYKENVGDIYALRNRLVEEHNIPLTLSYRDSDAGFVFSLKKTDLDDAGGELPRGFVDATPQKGRWVFSSIELKKRNARMKDALDETLILSDKRVFQISFHLVNLKIIQDLTDDVVVNIGALYKASEAVALLDLLWSFAHASILRPEFTGTLAIKGGRHPVLECVQSAGATIPNDVYCCEASSFQIVQGPNMSGKSTYLRQIALLTVMAMCGCFIPAEYGSFRIHDHLLTRLSNDDDLERNLSTFASEMASTAMILGLATENSLVLIDEVGRGTSVREGVAISHAIAEELIRLKSFVFFATHFHELTTTLSRQPSVINLHLSVQKSRPTASKFGITFHYKIVDGASDLQDHYGLDLARLADLPESVISEARRVAEYLADREERDQRQSKTSKLALRRKALLRLRTQLGQALDHSSLPDEELATYLARMQKEIATVLQETM</sequence>
<dbReference type="InterPro" id="IPR027417">
    <property type="entry name" value="P-loop_NTPase"/>
</dbReference>
<dbReference type="FunFam" id="3.40.50.300:FF:000870">
    <property type="entry name" value="MutS protein homolog 4"/>
    <property type="match status" value="1"/>
</dbReference>
<dbReference type="Gene3D" id="3.30.420.110">
    <property type="entry name" value="MutS, connector domain"/>
    <property type="match status" value="1"/>
</dbReference>
<evidence type="ECO:0000256" key="4">
    <source>
        <dbReference type="ARBA" id="ARBA00022840"/>
    </source>
</evidence>
<evidence type="ECO:0000256" key="1">
    <source>
        <dbReference type="ARBA" id="ARBA00006271"/>
    </source>
</evidence>